<dbReference type="Proteomes" id="UP001218218">
    <property type="component" value="Unassembled WGS sequence"/>
</dbReference>
<evidence type="ECO:0000313" key="1">
    <source>
        <dbReference type="EMBL" id="KAJ7321277.1"/>
    </source>
</evidence>
<keyword evidence="2" id="KW-1185">Reference proteome</keyword>
<evidence type="ECO:0000313" key="2">
    <source>
        <dbReference type="Proteomes" id="UP001218218"/>
    </source>
</evidence>
<accession>A0AAD7EFV7</accession>
<reference evidence="1" key="1">
    <citation type="submission" date="2023-03" db="EMBL/GenBank/DDBJ databases">
        <title>Massive genome expansion in bonnet fungi (Mycena s.s.) driven by repeated elements and novel gene families across ecological guilds.</title>
        <authorList>
            <consortium name="Lawrence Berkeley National Laboratory"/>
            <person name="Harder C.B."/>
            <person name="Miyauchi S."/>
            <person name="Viragh M."/>
            <person name="Kuo A."/>
            <person name="Thoen E."/>
            <person name="Andreopoulos B."/>
            <person name="Lu D."/>
            <person name="Skrede I."/>
            <person name="Drula E."/>
            <person name="Henrissat B."/>
            <person name="Morin E."/>
            <person name="Kohler A."/>
            <person name="Barry K."/>
            <person name="LaButti K."/>
            <person name="Morin E."/>
            <person name="Salamov A."/>
            <person name="Lipzen A."/>
            <person name="Mereny Z."/>
            <person name="Hegedus B."/>
            <person name="Baldrian P."/>
            <person name="Stursova M."/>
            <person name="Weitz H."/>
            <person name="Taylor A."/>
            <person name="Grigoriev I.V."/>
            <person name="Nagy L.G."/>
            <person name="Martin F."/>
            <person name="Kauserud H."/>
        </authorList>
    </citation>
    <scope>NUCLEOTIDE SEQUENCE</scope>
    <source>
        <strain evidence="1">CBHHK002</strain>
    </source>
</reference>
<comment type="caution">
    <text evidence="1">The sequence shown here is derived from an EMBL/GenBank/DDBJ whole genome shotgun (WGS) entry which is preliminary data.</text>
</comment>
<sequence>MKFSSKASSLESFADVAPHIFQLAVMLFVAFAAAVPTEVLKREPDSALASGVAHCNAICVPVDCGDRVVTVRDCFGNPCACAA</sequence>
<organism evidence="1 2">
    <name type="scientific">Mycena albidolilacea</name>
    <dbReference type="NCBI Taxonomy" id="1033008"/>
    <lineage>
        <taxon>Eukaryota</taxon>
        <taxon>Fungi</taxon>
        <taxon>Dikarya</taxon>
        <taxon>Basidiomycota</taxon>
        <taxon>Agaricomycotina</taxon>
        <taxon>Agaricomycetes</taxon>
        <taxon>Agaricomycetidae</taxon>
        <taxon>Agaricales</taxon>
        <taxon>Marasmiineae</taxon>
        <taxon>Mycenaceae</taxon>
        <taxon>Mycena</taxon>
    </lineage>
</organism>
<protein>
    <submittedName>
        <fullName evidence="1">Uncharacterized protein</fullName>
    </submittedName>
</protein>
<proteinExistence type="predicted"/>
<name>A0AAD7EFV7_9AGAR</name>
<dbReference type="EMBL" id="JARIHO010000051">
    <property type="protein sequence ID" value="KAJ7321277.1"/>
    <property type="molecule type" value="Genomic_DNA"/>
</dbReference>
<gene>
    <name evidence="1" type="ORF">DFH08DRAFT_970140</name>
</gene>
<dbReference type="AlphaFoldDB" id="A0AAD7EFV7"/>